<protein>
    <recommendedName>
        <fullName evidence="2">Aminotransferase class V domain-containing protein</fullName>
    </recommendedName>
</protein>
<organism evidence="3">
    <name type="scientific">marine metagenome</name>
    <dbReference type="NCBI Taxonomy" id="408172"/>
    <lineage>
        <taxon>unclassified sequences</taxon>
        <taxon>metagenomes</taxon>
        <taxon>ecological metagenomes</taxon>
    </lineage>
</organism>
<gene>
    <name evidence="3" type="ORF">METZ01_LOCUS475696</name>
</gene>
<name>A0A383BSF0_9ZZZZ</name>
<dbReference type="AlphaFoldDB" id="A0A383BSF0"/>
<dbReference type="InterPro" id="IPR015422">
    <property type="entry name" value="PyrdxlP-dep_Trfase_small"/>
</dbReference>
<evidence type="ECO:0000313" key="3">
    <source>
        <dbReference type="EMBL" id="SVE22842.1"/>
    </source>
</evidence>
<accession>A0A383BSF0</accession>
<dbReference type="Pfam" id="PF00266">
    <property type="entry name" value="Aminotran_5"/>
    <property type="match status" value="1"/>
</dbReference>
<reference evidence="3" key="1">
    <citation type="submission" date="2018-05" db="EMBL/GenBank/DDBJ databases">
        <authorList>
            <person name="Lanie J.A."/>
            <person name="Ng W.-L."/>
            <person name="Kazmierczak K.M."/>
            <person name="Andrzejewski T.M."/>
            <person name="Davidsen T.M."/>
            <person name="Wayne K.J."/>
            <person name="Tettelin H."/>
            <person name="Glass J.I."/>
            <person name="Rusch D."/>
            <person name="Podicherti R."/>
            <person name="Tsui H.-C.T."/>
            <person name="Winkler M.E."/>
        </authorList>
    </citation>
    <scope>NUCLEOTIDE SEQUENCE</scope>
</reference>
<dbReference type="PANTHER" id="PTHR43586">
    <property type="entry name" value="CYSTEINE DESULFURASE"/>
    <property type="match status" value="1"/>
</dbReference>
<evidence type="ECO:0000256" key="1">
    <source>
        <dbReference type="ARBA" id="ARBA00022898"/>
    </source>
</evidence>
<dbReference type="PANTHER" id="PTHR43586:SF8">
    <property type="entry name" value="CYSTEINE DESULFURASE 1, CHLOROPLASTIC"/>
    <property type="match status" value="1"/>
</dbReference>
<proteinExistence type="predicted"/>
<dbReference type="InterPro" id="IPR000192">
    <property type="entry name" value="Aminotrans_V_dom"/>
</dbReference>
<sequence length="94" mass="10509">LKDLEDIQVIGPSDVSQRGGIFSFNIDGWDPTEIAMHLDEEYNIAIRSGMHCVHSWFNSRGINGTARASAYLYNNEADVMSFVSAIEDSIKNKK</sequence>
<keyword evidence="1" id="KW-0663">Pyridoxal phosphate</keyword>
<dbReference type="Gene3D" id="3.90.1150.10">
    <property type="entry name" value="Aspartate Aminotransferase, domain 1"/>
    <property type="match status" value="1"/>
</dbReference>
<dbReference type="SUPFAM" id="SSF53383">
    <property type="entry name" value="PLP-dependent transferases"/>
    <property type="match status" value="1"/>
</dbReference>
<dbReference type="EMBL" id="UINC01202845">
    <property type="protein sequence ID" value="SVE22842.1"/>
    <property type="molecule type" value="Genomic_DNA"/>
</dbReference>
<feature type="domain" description="Aminotransferase class V" evidence="2">
    <location>
        <begin position="1"/>
        <end position="81"/>
    </location>
</feature>
<dbReference type="InterPro" id="IPR015424">
    <property type="entry name" value="PyrdxlP-dep_Trfase"/>
</dbReference>
<feature type="non-terminal residue" evidence="3">
    <location>
        <position position="1"/>
    </location>
</feature>
<evidence type="ECO:0000259" key="2">
    <source>
        <dbReference type="Pfam" id="PF00266"/>
    </source>
</evidence>